<gene>
    <name evidence="2" type="ORF">JCM19274_5333</name>
</gene>
<reference evidence="2 3" key="1">
    <citation type="journal article" date="2014" name="Genome Announc.">
        <title>Draft Genome Sequences of Marine Flavobacterium Algibacter lectus Strains SS8 and NR4.</title>
        <authorList>
            <person name="Takatani N."/>
            <person name="Nakanishi M."/>
            <person name="Meirelles P."/>
            <person name="Mino S."/>
            <person name="Suda W."/>
            <person name="Oshima K."/>
            <person name="Hattori M."/>
            <person name="Ohkuma M."/>
            <person name="Hosokawa M."/>
            <person name="Miyashita K."/>
            <person name="Thompson F.L."/>
            <person name="Niwa A."/>
            <person name="Sawabe T."/>
            <person name="Sawabe T."/>
        </authorList>
    </citation>
    <scope>NUCLEOTIDE SEQUENCE [LARGE SCALE GENOMIC DNA]</scope>
    <source>
        <strain evidence="3">JCM19274</strain>
    </source>
</reference>
<evidence type="ECO:0000259" key="1">
    <source>
        <dbReference type="Pfam" id="PF00535"/>
    </source>
</evidence>
<dbReference type="RefSeq" id="WP_227805302.1">
    <property type="nucleotide sequence ID" value="NZ_BBNU01000001.1"/>
</dbReference>
<dbReference type="SUPFAM" id="SSF53448">
    <property type="entry name" value="Nucleotide-diphospho-sugar transferases"/>
    <property type="match status" value="1"/>
</dbReference>
<dbReference type="InterPro" id="IPR001173">
    <property type="entry name" value="Glyco_trans_2-like"/>
</dbReference>
<dbReference type="Proteomes" id="UP000029643">
    <property type="component" value="Unassembled WGS sequence"/>
</dbReference>
<evidence type="ECO:0000313" key="2">
    <source>
        <dbReference type="EMBL" id="GAL77620.1"/>
    </source>
</evidence>
<dbReference type="GO" id="GO:0016758">
    <property type="term" value="F:hexosyltransferase activity"/>
    <property type="evidence" value="ECO:0007669"/>
    <property type="project" value="UniProtKB-ARBA"/>
</dbReference>
<proteinExistence type="predicted"/>
<dbReference type="InterPro" id="IPR029044">
    <property type="entry name" value="Nucleotide-diphossugar_trans"/>
</dbReference>
<dbReference type="EMBL" id="BBNU01000001">
    <property type="protein sequence ID" value="GAL77620.1"/>
    <property type="molecule type" value="Genomic_DNA"/>
</dbReference>
<protein>
    <submittedName>
        <fullName evidence="2">Probable beta-glycosyltransferase</fullName>
    </submittedName>
</protein>
<dbReference type="Gene3D" id="3.90.550.10">
    <property type="entry name" value="Spore Coat Polysaccharide Biosynthesis Protein SpsA, Chain A"/>
    <property type="match status" value="1"/>
</dbReference>
<organism evidence="2 3">
    <name type="scientific">Algibacter lectus</name>
    <dbReference type="NCBI Taxonomy" id="221126"/>
    <lineage>
        <taxon>Bacteria</taxon>
        <taxon>Pseudomonadati</taxon>
        <taxon>Bacteroidota</taxon>
        <taxon>Flavobacteriia</taxon>
        <taxon>Flavobacteriales</taxon>
        <taxon>Flavobacteriaceae</taxon>
        <taxon>Algibacter</taxon>
    </lineage>
</organism>
<sequence>MKKITVFTPTYNRAYCLQQSYDNLVKQTNLNFCWLIIDDGSTDNTDALVKSWISENKIDIRYHYQNNQGMHGAHNTAYQLIDTELNVCIDSDDFMPPGAIENILSFSSKNSATSNIAGYIGLDAYKNGDIIGKEFPLNIKSSTLEDLYHKHKIYGDKKIVYRTEVVKKYKHYPIYPEERFVPLGSLYLVIDKDYELLCMNEILCIVEYMEDGSSRNIVKQYYKHPKGFQYSRIINMKYSNYFKVRLKNAMHYVSHSIQLKDYKFLNKTPLVFY</sequence>
<dbReference type="Pfam" id="PF00535">
    <property type="entry name" value="Glycos_transf_2"/>
    <property type="match status" value="1"/>
</dbReference>
<name>A0A090WKL8_9FLAO</name>
<dbReference type="PANTHER" id="PTHR22916:SF3">
    <property type="entry name" value="UDP-GLCNAC:BETAGAL BETA-1,3-N-ACETYLGLUCOSAMINYLTRANSFERASE-LIKE PROTEIN 1"/>
    <property type="match status" value="1"/>
</dbReference>
<accession>A0A090WKL8</accession>
<dbReference type="CDD" id="cd00761">
    <property type="entry name" value="Glyco_tranf_GTA_type"/>
    <property type="match status" value="1"/>
</dbReference>
<evidence type="ECO:0000313" key="3">
    <source>
        <dbReference type="Proteomes" id="UP000029643"/>
    </source>
</evidence>
<comment type="caution">
    <text evidence="2">The sequence shown here is derived from an EMBL/GenBank/DDBJ whole genome shotgun (WGS) entry which is preliminary data.</text>
</comment>
<keyword evidence="2" id="KW-0808">Transferase</keyword>
<feature type="domain" description="Glycosyltransferase 2-like" evidence="1">
    <location>
        <begin position="5"/>
        <end position="165"/>
    </location>
</feature>
<dbReference type="PANTHER" id="PTHR22916">
    <property type="entry name" value="GLYCOSYLTRANSFERASE"/>
    <property type="match status" value="1"/>
</dbReference>
<dbReference type="AlphaFoldDB" id="A0A090WKL8"/>